<organism evidence="2 3">
    <name type="scientific">Vreelandella azerica</name>
    <dbReference type="NCBI Taxonomy" id="2732867"/>
    <lineage>
        <taxon>Bacteria</taxon>
        <taxon>Pseudomonadati</taxon>
        <taxon>Pseudomonadota</taxon>
        <taxon>Gammaproteobacteria</taxon>
        <taxon>Oceanospirillales</taxon>
        <taxon>Halomonadaceae</taxon>
        <taxon>Vreelandella</taxon>
    </lineage>
</organism>
<dbReference type="PANTHER" id="PTHR36698:SF2">
    <property type="entry name" value="MCE_MLAD DOMAIN-CONTAINING PROTEIN"/>
    <property type="match status" value="1"/>
</dbReference>
<dbReference type="Pfam" id="PF02470">
    <property type="entry name" value="MlaD"/>
    <property type="match status" value="1"/>
</dbReference>
<evidence type="ECO:0000259" key="1">
    <source>
        <dbReference type="Pfam" id="PF02470"/>
    </source>
</evidence>
<reference evidence="2 3" key="1">
    <citation type="submission" date="2020-05" db="EMBL/GenBank/DDBJ databases">
        <authorList>
            <person name="Ruan W."/>
            <person name="Jeon C.O."/>
            <person name="Chun B.H."/>
        </authorList>
    </citation>
    <scope>NUCLEOTIDE SEQUENCE [LARGE SCALE GENOMIC DNA]</scope>
    <source>
        <strain evidence="2 3">TBZ9</strain>
    </source>
</reference>
<feature type="domain" description="Mce/MlaD" evidence="1">
    <location>
        <begin position="40"/>
        <end position="113"/>
    </location>
</feature>
<proteinExistence type="predicted"/>
<accession>A0A7Y3XAA9</accession>
<evidence type="ECO:0000313" key="2">
    <source>
        <dbReference type="EMBL" id="NOG31108.1"/>
    </source>
</evidence>
<protein>
    <submittedName>
        <fullName evidence="2">MCE family protein</fullName>
    </submittedName>
</protein>
<dbReference type="RefSeq" id="WP_171701535.1">
    <property type="nucleotide sequence ID" value="NZ_JABFHI010000001.1"/>
</dbReference>
<comment type="caution">
    <text evidence="2">The sequence shown here is derived from an EMBL/GenBank/DDBJ whole genome shotgun (WGS) entry which is preliminary data.</text>
</comment>
<gene>
    <name evidence="2" type="ORF">HLB35_03840</name>
</gene>
<sequence length="320" mass="35007">METRAHHILIGLFTLFTLVAAVIFSLWMAQAATQREYAFYEVVFNRAVSGLSTGSRVEFSGLEVGNVVEMRLDPDDPRQVLALIRVDQEIPIREDTQAKLGLANITGSMTLQLYGGSPDSPRLTTSEQDPAQITAAPSPIDSLLSDGEAVVSNVSRLLNNLNTLFEEDSAERINRIIANTDAITAGLAEAQSQITNALDDSVTQLNRLTTQATTTLENIDTLSQSANQLLEEDSRRLLLSARQAAEELTATSEQWRQLMDRNALGVTTSVNNIAASSADLPAILQELQATLVNLNRVSRHLEENPGEFIFGGEQIKEFRP</sequence>
<dbReference type="EMBL" id="JABFHI010000001">
    <property type="protein sequence ID" value="NOG31108.1"/>
    <property type="molecule type" value="Genomic_DNA"/>
</dbReference>
<reference evidence="2 3" key="2">
    <citation type="submission" date="2020-06" db="EMBL/GenBank/DDBJ databases">
        <title>Halomonas songnenensis sp. nov., a moderately halophilic bacterium isolated from saline and alkaline soils.</title>
        <authorList>
            <person name="Jiang J."/>
            <person name="Pan Y."/>
        </authorList>
    </citation>
    <scope>NUCLEOTIDE SEQUENCE [LARGE SCALE GENOMIC DNA]</scope>
    <source>
        <strain evidence="2 3">TBZ9</strain>
    </source>
</reference>
<name>A0A7Y3XAA9_9GAMM</name>
<dbReference type="AlphaFoldDB" id="A0A7Y3XAA9"/>
<keyword evidence="3" id="KW-1185">Reference proteome</keyword>
<dbReference type="InterPro" id="IPR003399">
    <property type="entry name" value="Mce/MlaD"/>
</dbReference>
<evidence type="ECO:0000313" key="3">
    <source>
        <dbReference type="Proteomes" id="UP000588806"/>
    </source>
</evidence>
<dbReference type="PANTHER" id="PTHR36698">
    <property type="entry name" value="BLL5892 PROTEIN"/>
    <property type="match status" value="1"/>
</dbReference>
<dbReference type="Proteomes" id="UP000588806">
    <property type="component" value="Unassembled WGS sequence"/>
</dbReference>